<accession>A0A1M2V9Q2</accession>
<dbReference type="InterPro" id="IPR029063">
    <property type="entry name" value="SAM-dependent_MTases_sf"/>
</dbReference>
<comment type="caution">
    <text evidence="2">The sequence shown here is derived from an EMBL/GenBank/DDBJ whole genome shotgun (WGS) entry which is preliminary data.</text>
</comment>
<organism evidence="2 3">
    <name type="scientific">Trametes pubescens</name>
    <name type="common">White-rot fungus</name>
    <dbReference type="NCBI Taxonomy" id="154538"/>
    <lineage>
        <taxon>Eukaryota</taxon>
        <taxon>Fungi</taxon>
        <taxon>Dikarya</taxon>
        <taxon>Basidiomycota</taxon>
        <taxon>Agaricomycotina</taxon>
        <taxon>Agaricomycetes</taxon>
        <taxon>Polyporales</taxon>
        <taxon>Polyporaceae</taxon>
        <taxon>Trametes</taxon>
    </lineage>
</organism>
<dbReference type="EMBL" id="MNAD01001550">
    <property type="protein sequence ID" value="OJT04267.1"/>
    <property type="molecule type" value="Genomic_DNA"/>
</dbReference>
<evidence type="ECO:0000259" key="1">
    <source>
        <dbReference type="Pfam" id="PF01728"/>
    </source>
</evidence>
<dbReference type="Gene3D" id="3.40.50.12760">
    <property type="match status" value="1"/>
</dbReference>
<evidence type="ECO:0000313" key="3">
    <source>
        <dbReference type="Proteomes" id="UP000184267"/>
    </source>
</evidence>
<dbReference type="OrthoDB" id="417125at2759"/>
<dbReference type="Proteomes" id="UP000184267">
    <property type="component" value="Unassembled WGS sequence"/>
</dbReference>
<dbReference type="STRING" id="154538.A0A1M2V9Q2"/>
<dbReference type="Pfam" id="PF01728">
    <property type="entry name" value="FtsJ"/>
    <property type="match status" value="1"/>
</dbReference>
<dbReference type="AlphaFoldDB" id="A0A1M2V9Q2"/>
<dbReference type="GO" id="GO:0008168">
    <property type="term" value="F:methyltransferase activity"/>
    <property type="evidence" value="ECO:0007669"/>
    <property type="project" value="InterPro"/>
</dbReference>
<dbReference type="GO" id="GO:0032259">
    <property type="term" value="P:methylation"/>
    <property type="evidence" value="ECO:0007669"/>
    <property type="project" value="InterPro"/>
</dbReference>
<feature type="domain" description="Ribosomal RNA methyltransferase FtsJ" evidence="1">
    <location>
        <begin position="82"/>
        <end position="277"/>
    </location>
</feature>
<dbReference type="OMA" id="WSIQADA"/>
<gene>
    <name evidence="2" type="ORF">TRAPUB_5001</name>
</gene>
<name>A0A1M2V9Q2_TRAPU</name>
<sequence>MEQPSPTSPTSHVFSDDDPGHKLGAAAILAHMRVEELEELLELRKKAHDGLNDHFKTTRQIADQQSDRQTLYWYKAMKPVMSELDDAARFIPTFGNFEFLDVGCSPGGFSARVLEKNRYASGVGISLPPSMGGYEFGLERRLQLRQRYRLIEQDILSYDLHMADGGTGHLFPGDLCARFALVILDGHALRTYSAPGDSPDDPRLAQAAYRDALLIGQFIIGLSAVRNGGTVVVKLSHLECSPAAHLVYLLDAISDTLLLHKPAIMHSNRGTFYAIAKGVGHGKHADMKGVYLDGLRDLWRELRYGGVGGKGRYLLHTDLDFVVTADAILEDYLDRLVELGRGVWWTQVEGLRYFFRKKGIAM</sequence>
<dbReference type="InterPro" id="IPR002877">
    <property type="entry name" value="RNA_MeTrfase_FtsJ_dom"/>
</dbReference>
<dbReference type="SUPFAM" id="SSF53335">
    <property type="entry name" value="S-adenosyl-L-methionine-dependent methyltransferases"/>
    <property type="match status" value="1"/>
</dbReference>
<proteinExistence type="predicted"/>
<protein>
    <recommendedName>
        <fullName evidence="1">Ribosomal RNA methyltransferase FtsJ domain-containing protein</fullName>
    </recommendedName>
</protein>
<keyword evidence="3" id="KW-1185">Reference proteome</keyword>
<evidence type="ECO:0000313" key="2">
    <source>
        <dbReference type="EMBL" id="OJT04267.1"/>
    </source>
</evidence>
<reference evidence="2 3" key="1">
    <citation type="submission" date="2016-10" db="EMBL/GenBank/DDBJ databases">
        <title>Genome sequence of the basidiomycete white-rot fungus Trametes pubescens.</title>
        <authorList>
            <person name="Makela M.R."/>
            <person name="Granchi Z."/>
            <person name="Peng M."/>
            <person name="De Vries R.P."/>
            <person name="Grigoriev I."/>
            <person name="Riley R."/>
            <person name="Hilden K."/>
        </authorList>
    </citation>
    <scope>NUCLEOTIDE SEQUENCE [LARGE SCALE GENOMIC DNA]</scope>
    <source>
        <strain evidence="2 3">FBCC735</strain>
    </source>
</reference>